<keyword evidence="1" id="KW-0812">Transmembrane</keyword>
<evidence type="ECO:0000256" key="1">
    <source>
        <dbReference type="SAM" id="Phobius"/>
    </source>
</evidence>
<protein>
    <submittedName>
        <fullName evidence="2">Uncharacterized protein</fullName>
    </submittedName>
</protein>
<dbReference type="RefSeq" id="WP_135010539.1">
    <property type="nucleotide sequence ID" value="NZ_CP108802.1"/>
</dbReference>
<reference evidence="2 3" key="1">
    <citation type="submission" date="2019-03" db="EMBL/GenBank/DDBJ databases">
        <title>Genome Sequencing and Assembly of Various Microbes Isolated from Alder Root Nodule.</title>
        <authorList>
            <person name="Swanson E."/>
            <person name="Sevigny J.L."/>
            <person name="Pesce C."/>
            <person name="Davis I."/>
            <person name="Kleiner V."/>
            <person name="Tisa L."/>
        </authorList>
    </citation>
    <scope>NUCLEOTIDE SEQUENCE [LARGE SCALE GENOMIC DNA]</scope>
    <source>
        <strain evidence="2 3">4R-31</strain>
    </source>
</reference>
<name>A0AAX2SAI0_KOCRH</name>
<feature type="transmembrane region" description="Helical" evidence="1">
    <location>
        <begin position="39"/>
        <end position="64"/>
    </location>
</feature>
<comment type="caution">
    <text evidence="2">The sequence shown here is derived from an EMBL/GenBank/DDBJ whole genome shotgun (WGS) entry which is preliminary data.</text>
</comment>
<accession>A0AAX2SAI0</accession>
<proteinExistence type="predicted"/>
<dbReference type="EMBL" id="SPNK01000005">
    <property type="protein sequence ID" value="TFI01680.1"/>
    <property type="molecule type" value="Genomic_DNA"/>
</dbReference>
<gene>
    <name evidence="2" type="ORF">E4P33_06015</name>
</gene>
<dbReference type="Proteomes" id="UP000298017">
    <property type="component" value="Unassembled WGS sequence"/>
</dbReference>
<dbReference type="AlphaFoldDB" id="A0AAX2SAI0"/>
<organism evidence="2 3">
    <name type="scientific">Kocuria rhizophila</name>
    <dbReference type="NCBI Taxonomy" id="72000"/>
    <lineage>
        <taxon>Bacteria</taxon>
        <taxon>Bacillati</taxon>
        <taxon>Actinomycetota</taxon>
        <taxon>Actinomycetes</taxon>
        <taxon>Micrococcales</taxon>
        <taxon>Micrococcaceae</taxon>
        <taxon>Kocuria</taxon>
    </lineage>
</organism>
<keyword evidence="1" id="KW-1133">Transmembrane helix</keyword>
<keyword evidence="1" id="KW-0472">Membrane</keyword>
<evidence type="ECO:0000313" key="2">
    <source>
        <dbReference type="EMBL" id="TFI01680.1"/>
    </source>
</evidence>
<keyword evidence="3" id="KW-1185">Reference proteome</keyword>
<feature type="transmembrane region" description="Helical" evidence="1">
    <location>
        <begin position="7"/>
        <end position="27"/>
    </location>
</feature>
<sequence length="73" mass="7478">MSSAMKFSLSLTLVGLVGFLASYGWLMLDAQNPEGGANIGAGMACFLTAGLTVAGLLCVLATYLSRFIVGEGE</sequence>
<evidence type="ECO:0000313" key="3">
    <source>
        <dbReference type="Proteomes" id="UP000298017"/>
    </source>
</evidence>